<proteinExistence type="inferred from homology"/>
<dbReference type="GO" id="GO:0003724">
    <property type="term" value="F:RNA helicase activity"/>
    <property type="evidence" value="ECO:0007669"/>
    <property type="project" value="UniProtKB-EC"/>
</dbReference>
<keyword evidence="5 6" id="KW-0694">RNA-binding</keyword>
<feature type="compositionally biased region" description="Low complexity" evidence="7">
    <location>
        <begin position="691"/>
        <end position="714"/>
    </location>
</feature>
<dbReference type="SMART" id="SM00487">
    <property type="entry name" value="DEXDc"/>
    <property type="match status" value="1"/>
</dbReference>
<dbReference type="PROSITE" id="PS51192">
    <property type="entry name" value="HELICASE_ATP_BIND_1"/>
    <property type="match status" value="1"/>
</dbReference>
<evidence type="ECO:0000259" key="8">
    <source>
        <dbReference type="PROSITE" id="PS51192"/>
    </source>
</evidence>
<evidence type="ECO:0000313" key="11">
    <source>
        <dbReference type="Proteomes" id="UP000821866"/>
    </source>
</evidence>
<dbReference type="CDD" id="cd17956">
    <property type="entry name" value="DEADc_DDX51"/>
    <property type="match status" value="1"/>
</dbReference>
<comment type="caution">
    <text evidence="10">The sequence shown here is derived from an EMBL/GenBank/DDBJ whole genome shotgun (WGS) entry which is preliminary data.</text>
</comment>
<keyword evidence="4 6" id="KW-0067">ATP-binding</keyword>
<dbReference type="InterPro" id="IPR027417">
    <property type="entry name" value="P-loop_NTPase"/>
</dbReference>
<dbReference type="SUPFAM" id="SSF52540">
    <property type="entry name" value="P-loop containing nucleoside triphosphate hydrolases"/>
    <property type="match status" value="1"/>
</dbReference>
<sequence>MEELYVVSRFTDDNEAPGQKIDPDKRLRKILKKAKRKQEAAHSSAQDECQPTDSVDVTHKHKQNDDKKREIDYKKLAQDETTVPPSKKVKLKDLDDNAASAEPLSDVSKLETPAVKKKSRRKRSQQPRVRRNRGNGNSSAVGDEGVGNNPLHRAKATESRNHKPGLDDELHRSKVESTGGGDSPGRVKHTASDEHMPALYNELHDSKVEGTADGEDKSVREPVDTSLGEYYPILGDVQVKKPDAVHRVLPEWLSNPEMVPSTVKKGKRPGSMKIEHFSSSLSAEMMSMLTANHIRKLFPVQEKVVPWLLSSEQRRSHLPPRDICVSAPTGSGKTLAYVIPIIEDLKARVVRAVRAVVVLPVKELAAQVHAVFLQYVGTTSLNVQLVTGTRTFAEEQGLLVRKGTKGYASLVDIVVATPGRLLDHIRKTPGFNLHLLKYFVLDEADRVIEDVQTTLIPEVEQAVFGTAKKNCTCESTVHNRLCTHPLTVCCLQHCREPVQKLLYSATLTQDPDKLQSLMLFQPKLFTATATVGMPGDEQRQKTFVGKYTTPQGLSEFYYLTHDNKKPLAVWDLVANHGFRDTLCFTASKEDAHRLSLVLKEMGNVRAEEFSAKLSIADRERVLRKFASGKLDILVCSNVLARGLDVANVRHVICYDPPKFIKTYVHRVGRTARAGVPGTAVTFLRQGAVQRTETGTAGANATGGSTSGGSSTETASLDHHQPNEAQPGRKQQQAQWEQQAGQVAASAQCCDEPQRKHAFTRVDGDAEEPESEVPVAEGAVADGASCEAAGERGTLLKVEGRSSDAMKQRRLRQSSCCNVRSMRSSSMARSRAF</sequence>
<dbReference type="EMBL" id="JABSTU010000002">
    <property type="protein sequence ID" value="KAH8036438.1"/>
    <property type="molecule type" value="Genomic_DNA"/>
</dbReference>
<dbReference type="GO" id="GO:0003723">
    <property type="term" value="F:RNA binding"/>
    <property type="evidence" value="ECO:0007669"/>
    <property type="project" value="UniProtKB-UniRule"/>
</dbReference>
<dbReference type="VEuPathDB" id="VectorBase:LOC119179578"/>
<evidence type="ECO:0000256" key="2">
    <source>
        <dbReference type="ARBA" id="ARBA00022801"/>
    </source>
</evidence>
<comment type="similarity">
    <text evidence="6">Belongs to the DEAD box helicase family.</text>
</comment>
<dbReference type="PROSITE" id="PS51194">
    <property type="entry name" value="HELICASE_CTER"/>
    <property type="match status" value="1"/>
</dbReference>
<dbReference type="InterPro" id="IPR001650">
    <property type="entry name" value="Helicase_C-like"/>
</dbReference>
<dbReference type="PROSITE" id="PS00039">
    <property type="entry name" value="DEAD_ATP_HELICASE"/>
    <property type="match status" value="1"/>
</dbReference>
<comment type="catalytic activity">
    <reaction evidence="6">
        <text>ATP + H2O = ADP + phosphate + H(+)</text>
        <dbReference type="Rhea" id="RHEA:13065"/>
        <dbReference type="ChEBI" id="CHEBI:15377"/>
        <dbReference type="ChEBI" id="CHEBI:15378"/>
        <dbReference type="ChEBI" id="CHEBI:30616"/>
        <dbReference type="ChEBI" id="CHEBI:43474"/>
        <dbReference type="ChEBI" id="CHEBI:456216"/>
        <dbReference type="EC" id="3.6.4.13"/>
    </reaction>
</comment>
<dbReference type="InterPro" id="IPR000629">
    <property type="entry name" value="RNA-helicase_DEAD-box_CS"/>
</dbReference>
<name>A0A9J6EPV8_RHIMP</name>
<accession>A0A9J6EPV8</accession>
<feature type="region of interest" description="Disordered" evidence="7">
    <location>
        <begin position="1"/>
        <end position="190"/>
    </location>
</feature>
<dbReference type="Pfam" id="PF00270">
    <property type="entry name" value="DEAD"/>
    <property type="match status" value="1"/>
</dbReference>
<dbReference type="Pfam" id="PF00271">
    <property type="entry name" value="Helicase_C"/>
    <property type="match status" value="1"/>
</dbReference>
<feature type="compositionally biased region" description="Basic and acidic residues" evidence="7">
    <location>
        <begin position="63"/>
        <end position="78"/>
    </location>
</feature>
<keyword evidence="1 6" id="KW-0547">Nucleotide-binding</keyword>
<dbReference type="AlphaFoldDB" id="A0A9J6EPV8"/>
<dbReference type="SMART" id="SM00490">
    <property type="entry name" value="HELICc"/>
    <property type="match status" value="1"/>
</dbReference>
<protein>
    <recommendedName>
        <fullName evidence="6">ATP-dependent RNA helicase</fullName>
        <ecNumber evidence="6">3.6.4.13</ecNumber>
    </recommendedName>
</protein>
<evidence type="ECO:0000259" key="9">
    <source>
        <dbReference type="PROSITE" id="PS51194"/>
    </source>
</evidence>
<organism evidence="10 11">
    <name type="scientific">Rhipicephalus microplus</name>
    <name type="common">Cattle tick</name>
    <name type="synonym">Boophilus microplus</name>
    <dbReference type="NCBI Taxonomy" id="6941"/>
    <lineage>
        <taxon>Eukaryota</taxon>
        <taxon>Metazoa</taxon>
        <taxon>Ecdysozoa</taxon>
        <taxon>Arthropoda</taxon>
        <taxon>Chelicerata</taxon>
        <taxon>Arachnida</taxon>
        <taxon>Acari</taxon>
        <taxon>Parasitiformes</taxon>
        <taxon>Ixodida</taxon>
        <taxon>Ixodoidea</taxon>
        <taxon>Ixodidae</taxon>
        <taxon>Rhipicephalinae</taxon>
        <taxon>Rhipicephalus</taxon>
        <taxon>Boophilus</taxon>
    </lineage>
</organism>
<keyword evidence="3 6" id="KW-0347">Helicase</keyword>
<comment type="function">
    <text evidence="6">RNA helicase.</text>
</comment>
<evidence type="ECO:0000256" key="4">
    <source>
        <dbReference type="ARBA" id="ARBA00022840"/>
    </source>
</evidence>
<reference evidence="10" key="2">
    <citation type="submission" date="2021-09" db="EMBL/GenBank/DDBJ databases">
        <authorList>
            <person name="Jia N."/>
            <person name="Wang J."/>
            <person name="Shi W."/>
            <person name="Du L."/>
            <person name="Sun Y."/>
            <person name="Zhan W."/>
            <person name="Jiang J."/>
            <person name="Wang Q."/>
            <person name="Zhang B."/>
            <person name="Ji P."/>
            <person name="Sakyi L.B."/>
            <person name="Cui X."/>
            <person name="Yuan T."/>
            <person name="Jiang B."/>
            <person name="Yang W."/>
            <person name="Lam T.T.-Y."/>
            <person name="Chang Q."/>
            <person name="Ding S."/>
            <person name="Wang X."/>
            <person name="Zhu J."/>
            <person name="Ruan X."/>
            <person name="Zhao L."/>
            <person name="Wei J."/>
            <person name="Que T."/>
            <person name="Du C."/>
            <person name="Cheng J."/>
            <person name="Dai P."/>
            <person name="Han X."/>
            <person name="Huang E."/>
            <person name="Gao Y."/>
            <person name="Liu J."/>
            <person name="Shao H."/>
            <person name="Ye R."/>
            <person name="Li L."/>
            <person name="Wei W."/>
            <person name="Wang X."/>
            <person name="Wang C."/>
            <person name="Huo Q."/>
            <person name="Li W."/>
            <person name="Guo W."/>
            <person name="Chen H."/>
            <person name="Chen S."/>
            <person name="Zhou L."/>
            <person name="Zhou L."/>
            <person name="Ni X."/>
            <person name="Tian J."/>
            <person name="Zhou Y."/>
            <person name="Sheng Y."/>
            <person name="Liu T."/>
            <person name="Pan Y."/>
            <person name="Xia L."/>
            <person name="Li J."/>
            <person name="Zhao F."/>
            <person name="Cao W."/>
        </authorList>
    </citation>
    <scope>NUCLEOTIDE SEQUENCE</scope>
    <source>
        <strain evidence="10">Rmic-2018</strain>
        <tissue evidence="10">Larvae</tissue>
    </source>
</reference>
<dbReference type="InterPro" id="IPR011545">
    <property type="entry name" value="DEAD/DEAH_box_helicase_dom"/>
</dbReference>
<evidence type="ECO:0000313" key="10">
    <source>
        <dbReference type="EMBL" id="KAH8036438.1"/>
    </source>
</evidence>
<evidence type="ECO:0000256" key="5">
    <source>
        <dbReference type="ARBA" id="ARBA00022884"/>
    </source>
</evidence>
<dbReference type="GO" id="GO:0016787">
    <property type="term" value="F:hydrolase activity"/>
    <property type="evidence" value="ECO:0007669"/>
    <property type="project" value="UniProtKB-KW"/>
</dbReference>
<evidence type="ECO:0000256" key="7">
    <source>
        <dbReference type="SAM" id="MobiDB-lite"/>
    </source>
</evidence>
<feature type="domain" description="Helicase ATP-binding" evidence="8">
    <location>
        <begin position="314"/>
        <end position="525"/>
    </location>
</feature>
<feature type="domain" description="Helicase C-terminal" evidence="9">
    <location>
        <begin position="552"/>
        <end position="740"/>
    </location>
</feature>
<feature type="compositionally biased region" description="Polar residues" evidence="7">
    <location>
        <begin position="41"/>
        <end position="55"/>
    </location>
</feature>
<dbReference type="Gene3D" id="3.40.50.300">
    <property type="entry name" value="P-loop containing nucleotide triphosphate hydrolases"/>
    <property type="match status" value="2"/>
</dbReference>
<dbReference type="EC" id="3.6.4.13" evidence="6"/>
<evidence type="ECO:0000256" key="3">
    <source>
        <dbReference type="ARBA" id="ARBA00022806"/>
    </source>
</evidence>
<feature type="compositionally biased region" description="Low complexity" evidence="7">
    <location>
        <begin position="730"/>
        <end position="744"/>
    </location>
</feature>
<feature type="compositionally biased region" description="Basic residues" evidence="7">
    <location>
        <begin position="26"/>
        <end position="36"/>
    </location>
</feature>
<dbReference type="PANTHER" id="PTHR24031">
    <property type="entry name" value="RNA HELICASE"/>
    <property type="match status" value="1"/>
</dbReference>
<reference evidence="10" key="1">
    <citation type="journal article" date="2020" name="Cell">
        <title>Large-Scale Comparative Analyses of Tick Genomes Elucidate Their Genetic Diversity and Vector Capacities.</title>
        <authorList>
            <consortium name="Tick Genome and Microbiome Consortium (TIGMIC)"/>
            <person name="Jia N."/>
            <person name="Wang J."/>
            <person name="Shi W."/>
            <person name="Du L."/>
            <person name="Sun Y."/>
            <person name="Zhan W."/>
            <person name="Jiang J.F."/>
            <person name="Wang Q."/>
            <person name="Zhang B."/>
            <person name="Ji P."/>
            <person name="Bell-Sakyi L."/>
            <person name="Cui X.M."/>
            <person name="Yuan T.T."/>
            <person name="Jiang B.G."/>
            <person name="Yang W.F."/>
            <person name="Lam T.T."/>
            <person name="Chang Q.C."/>
            <person name="Ding S.J."/>
            <person name="Wang X.J."/>
            <person name="Zhu J.G."/>
            <person name="Ruan X.D."/>
            <person name="Zhao L."/>
            <person name="Wei J.T."/>
            <person name="Ye R.Z."/>
            <person name="Que T.C."/>
            <person name="Du C.H."/>
            <person name="Zhou Y.H."/>
            <person name="Cheng J.X."/>
            <person name="Dai P.F."/>
            <person name="Guo W.B."/>
            <person name="Han X.H."/>
            <person name="Huang E.J."/>
            <person name="Li L.F."/>
            <person name="Wei W."/>
            <person name="Gao Y.C."/>
            <person name="Liu J.Z."/>
            <person name="Shao H.Z."/>
            <person name="Wang X."/>
            <person name="Wang C.C."/>
            <person name="Yang T.C."/>
            <person name="Huo Q.B."/>
            <person name="Li W."/>
            <person name="Chen H.Y."/>
            <person name="Chen S.E."/>
            <person name="Zhou L.G."/>
            <person name="Ni X.B."/>
            <person name="Tian J.H."/>
            <person name="Sheng Y."/>
            <person name="Liu T."/>
            <person name="Pan Y.S."/>
            <person name="Xia L.Y."/>
            <person name="Li J."/>
            <person name="Zhao F."/>
            <person name="Cao W.C."/>
        </authorList>
    </citation>
    <scope>NUCLEOTIDE SEQUENCE</scope>
    <source>
        <strain evidence="10">Rmic-2018</strain>
    </source>
</reference>
<gene>
    <name evidence="10" type="ORF">HPB51_000540</name>
</gene>
<dbReference type="Proteomes" id="UP000821866">
    <property type="component" value="Chromosome 10"/>
</dbReference>
<keyword evidence="11" id="KW-1185">Reference proteome</keyword>
<dbReference type="CDD" id="cd18787">
    <property type="entry name" value="SF2_C_DEAD"/>
    <property type="match status" value="1"/>
</dbReference>
<keyword evidence="2 6" id="KW-0378">Hydrolase</keyword>
<evidence type="ECO:0000256" key="1">
    <source>
        <dbReference type="ARBA" id="ARBA00022741"/>
    </source>
</evidence>
<comment type="domain">
    <text evidence="6">The Q motif is unique to and characteristic of the DEAD box family of RNA helicases and controls ATP binding and hydrolysis.</text>
</comment>
<dbReference type="GO" id="GO:0005524">
    <property type="term" value="F:ATP binding"/>
    <property type="evidence" value="ECO:0007669"/>
    <property type="project" value="UniProtKB-UniRule"/>
</dbReference>
<feature type="compositionally biased region" description="Basic residues" evidence="7">
    <location>
        <begin position="115"/>
        <end position="133"/>
    </location>
</feature>
<dbReference type="InterPro" id="IPR014001">
    <property type="entry name" value="Helicase_ATP-bd"/>
</dbReference>
<evidence type="ECO:0000256" key="6">
    <source>
        <dbReference type="RuleBase" id="RU365068"/>
    </source>
</evidence>
<feature type="compositionally biased region" description="Basic and acidic residues" evidence="7">
    <location>
        <begin position="155"/>
        <end position="175"/>
    </location>
</feature>
<feature type="region of interest" description="Disordered" evidence="7">
    <location>
        <begin position="691"/>
        <end position="749"/>
    </location>
</feature>